<evidence type="ECO:0000256" key="3">
    <source>
        <dbReference type="ARBA" id="ARBA00023125"/>
    </source>
</evidence>
<feature type="compositionally biased region" description="Polar residues" evidence="10">
    <location>
        <begin position="580"/>
        <end position="591"/>
    </location>
</feature>
<dbReference type="InterPro" id="IPR025974">
    <property type="entry name" value="Mif2/CENP-C_cupin"/>
</dbReference>
<name>H0UX86_CAVPO</name>
<dbReference type="GeneID" id="100720032"/>
<feature type="compositionally biased region" description="Basic residues" evidence="10">
    <location>
        <begin position="564"/>
        <end position="575"/>
    </location>
</feature>
<feature type="compositionally biased region" description="Polar residues" evidence="10">
    <location>
        <begin position="169"/>
        <end position="178"/>
    </location>
</feature>
<evidence type="ECO:0000259" key="13">
    <source>
        <dbReference type="Pfam" id="PF15622"/>
    </source>
</evidence>
<feature type="region of interest" description="Disordered" evidence="10">
    <location>
        <begin position="226"/>
        <end position="245"/>
    </location>
</feature>
<dbReference type="Bgee" id="ENSCPOG00000001871">
    <property type="expression patterns" value="Expressed in testis and 12 other cell types or tissues"/>
</dbReference>
<comment type="subcellular location">
    <subcellularLocation>
        <location evidence="1">Nucleus</location>
    </subcellularLocation>
</comment>
<comment type="subunit">
    <text evidence="6">Oligomer. Component of the CENPA-NAC complex, at least composed of CENPA, CENPC, CENPH, CENPM, CENPN, CENPT and CENPU. The CENPA-NAC complex interacts with the CENPA-CAD complex, composed of CENPI, CENPK, CENPL, CENPO, CENPP, CENPQ, CENPR and CENPS. Binds to DAXX. Interacts with DNMT3B. Interacts directly with CENPA. Identified in a centromere complex containing histones H2A, H2B and H4, and at least CENPA, CENPB, CENPC, CENPT, CENPN, HJURP, SUPT16H, SSRP1 and RSF1. Interacts with MEIKIN.</text>
</comment>
<evidence type="ECO:0000259" key="11">
    <source>
        <dbReference type="Pfam" id="PF11699"/>
    </source>
</evidence>
<sequence>MAVSGLDHLKNDYRRRFCRPSRAPGINTEQSQNMLEILQNCFEEKSLTDVTNSPESVLYSTLKIKNSFIQSPSKDCQISFPVSSRKSLPFSSRKKASLQGVIEPSEAASRSVQVHEINQKVPEADVGSKSTPDLGKKSDKKTNGLCAETDEEFYISVGSPSVLLHGKPSESQNAISSAQKRETHTSGNILSSGTEISLKIRKRLNFEDKDTFRKVERETDKSKVENKILGQEEKKVSETSSKRLQDTEYEIKSQAKKSFSTLFLETIKRNNESSSVVRHTSTAPSHSSPPSDTKLLEDEFIIDKSDRSFTNQSWITIPRKGRSWNQHTVSSTGSAAILQGKKAREHQSVSPVTLTGDKYLHKTHPEEKSEPSCEQKRSINCTVIDKLENSHRSIKMYSEKAERKKGKRKNKTAKQEQKKKFKTNVVEEQLDTGQSEEENISDITQDKIPRNSERTIEDCEKMRNDHSATKGMPPVENMKTKCRTKKDRKESRKKHFSSESKRKKLEPEETTSFVTRSHRVSRRPSDWWVVHSKESPVHSNSPRNDVSLYHSSRQKLAEKTNQSSKKKTVQSKKQKASTQGNSRVQQFSNVKGSGGITDHEVSSCPQNEPMESSEADLTTEKNLDSSSDRTTKHSKDRGGVMCTQNVHLQSQTNEEDTCAAPTESNLDSGEHKTSVLEESGPCRLKNYLKSRKNISDMNNEVQESLDNLRVERFEVAPWNKVKMHHKLVLPSNTPGVRRTKRIRSKPLEYWRGERVDYHETASGGFVIGGILSPKTVTTERKARENVGKVNKIEDRKRICLDNMERKSELVLNLDIPVGDPFQPTQVKDPETKKVILMDLIRPRDTYQFFVSHGELKVYKTLDTPFFSTGKLILGPYEEKGRQHVGEDTLVFYVNVGDLLCTLHETSYIIKTGDSFYVPSGNYYNIRNLLNEESVLLFTQIKR</sequence>
<feature type="domain" description="Kinetochore assembly subunit CENP-C N-terminal" evidence="13">
    <location>
        <begin position="7"/>
        <end position="289"/>
    </location>
</feature>
<dbReference type="InterPro" id="IPR011051">
    <property type="entry name" value="RmlC_Cupin_sf"/>
</dbReference>
<dbReference type="HOGENOM" id="CLU_013594_0_0_1"/>
<dbReference type="PANTHER" id="PTHR16684">
    <property type="entry name" value="CENTROMERE PROTEIN C"/>
    <property type="match status" value="1"/>
</dbReference>
<keyword evidence="15" id="KW-1185">Reference proteome</keyword>
<evidence type="ECO:0000259" key="12">
    <source>
        <dbReference type="Pfam" id="PF15620"/>
    </source>
</evidence>
<dbReference type="Proteomes" id="UP000005447">
    <property type="component" value="Unassembled WGS sequence"/>
</dbReference>
<feature type="compositionally biased region" description="Basic residues" evidence="10">
    <location>
        <begin position="403"/>
        <end position="412"/>
    </location>
</feature>
<evidence type="ECO:0000256" key="5">
    <source>
        <dbReference type="ARBA" id="ARBA00053516"/>
    </source>
</evidence>
<dbReference type="EMBL" id="AAKN02050181">
    <property type="status" value="NOT_ANNOTATED_CDS"/>
    <property type="molecule type" value="Genomic_DNA"/>
</dbReference>
<dbReference type="GO" id="GO:0019237">
    <property type="term" value="F:centromeric DNA binding"/>
    <property type="evidence" value="ECO:0007669"/>
    <property type="project" value="InterPro"/>
</dbReference>
<evidence type="ECO:0000256" key="2">
    <source>
        <dbReference type="ARBA" id="ARBA00010291"/>
    </source>
</evidence>
<feature type="region of interest" description="Disordered" evidence="10">
    <location>
        <begin position="651"/>
        <end position="677"/>
    </location>
</feature>
<dbReference type="CDD" id="cd06993">
    <property type="entry name" value="cupin_CENP-C_C"/>
    <property type="match status" value="1"/>
</dbReference>
<dbReference type="OrthoDB" id="1939643at2759"/>
<feature type="region of interest" description="Disordered" evidence="10">
    <location>
        <begin position="120"/>
        <end position="142"/>
    </location>
</feature>
<feature type="compositionally biased region" description="Low complexity" evidence="10">
    <location>
        <begin position="279"/>
        <end position="291"/>
    </location>
</feature>
<dbReference type="GO" id="GO:0030496">
    <property type="term" value="C:midbody"/>
    <property type="evidence" value="ECO:0007669"/>
    <property type="project" value="Ensembl"/>
</dbReference>
<dbReference type="InterPro" id="IPR028386">
    <property type="entry name" value="CENP-C/Mif2/cnp3"/>
</dbReference>
<dbReference type="AlphaFoldDB" id="H0UX86"/>
<comment type="function">
    <text evidence="5">Component of the CENPA-NAC (nucleosome-associated) complex, a complex that plays a central role in assembly of kinetochore proteins, mitotic progression and chromosome segregation. The CENPA-NAC complex recruits the CENPA-CAD (nucleosome distal) complex and may be involved in incorporation of newly synthesized CENPA into centromeres. CENPC recruits DNA methylation and DNMT3B to both centromeric and pericentromeric satellite repeats and regulates the histone code in these regions.</text>
</comment>
<protein>
    <recommendedName>
        <fullName evidence="7">Centromere protein C</fullName>
    </recommendedName>
    <alternativeName>
        <fullName evidence="8">Centromere autoantigen C</fullName>
    </alternativeName>
    <alternativeName>
        <fullName evidence="9">Centromere protein C 1</fullName>
    </alternativeName>
</protein>
<dbReference type="GO" id="GO:0051382">
    <property type="term" value="P:kinetochore assembly"/>
    <property type="evidence" value="ECO:0007669"/>
    <property type="project" value="Ensembl"/>
</dbReference>
<evidence type="ECO:0000256" key="6">
    <source>
        <dbReference type="ARBA" id="ARBA00064952"/>
    </source>
</evidence>
<evidence type="ECO:0000256" key="4">
    <source>
        <dbReference type="ARBA" id="ARBA00023242"/>
    </source>
</evidence>
<feature type="compositionally biased region" description="Basic and acidic residues" evidence="10">
    <location>
        <begin position="618"/>
        <end position="638"/>
    </location>
</feature>
<evidence type="ECO:0000256" key="7">
    <source>
        <dbReference type="ARBA" id="ARBA00068530"/>
    </source>
</evidence>
<keyword evidence="4" id="KW-0539">Nucleus</keyword>
<dbReference type="GO" id="GO:0051315">
    <property type="term" value="P:attachment of mitotic spindle microtubules to kinetochore"/>
    <property type="evidence" value="ECO:0007669"/>
    <property type="project" value="TreeGrafter"/>
</dbReference>
<evidence type="ECO:0000313" key="15">
    <source>
        <dbReference type="Proteomes" id="UP000005447"/>
    </source>
</evidence>
<dbReference type="InterPro" id="IPR028931">
    <property type="entry name" value="CENP-C_mid"/>
</dbReference>
<feature type="compositionally biased region" description="Acidic residues" evidence="10">
    <location>
        <begin position="428"/>
        <end position="440"/>
    </location>
</feature>
<dbReference type="InParanoid" id="H0UX86"/>
<proteinExistence type="inferred from homology"/>
<dbReference type="GO" id="GO:0000939">
    <property type="term" value="C:inner kinetochore"/>
    <property type="evidence" value="ECO:0007669"/>
    <property type="project" value="Ensembl"/>
</dbReference>
<dbReference type="GeneTree" id="ENSGT00390000016737"/>
<gene>
    <name evidence="14" type="primary">CENPC</name>
</gene>
<dbReference type="Ensembl" id="ENSCPOT00000001892.3">
    <property type="protein sequence ID" value="ENSCPOP00000001693.3"/>
    <property type="gene ID" value="ENSCPOG00000001871.4"/>
</dbReference>
<dbReference type="InterPro" id="IPR028052">
    <property type="entry name" value="CENP-C_N_dom"/>
</dbReference>
<feature type="compositionally biased region" description="Basic residues" evidence="10">
    <location>
        <begin position="480"/>
        <end position="495"/>
    </location>
</feature>
<dbReference type="PANTHER" id="PTHR16684:SF11">
    <property type="entry name" value="CENTROMERE PROTEIN C"/>
    <property type="match status" value="1"/>
</dbReference>
<dbReference type="InterPro" id="IPR014710">
    <property type="entry name" value="RmlC-like_jellyroll"/>
</dbReference>
<dbReference type="GO" id="GO:0051455">
    <property type="term" value="P:spindle attachment to meiosis I kinetochore"/>
    <property type="evidence" value="ECO:0007669"/>
    <property type="project" value="TreeGrafter"/>
</dbReference>
<dbReference type="STRING" id="10141.ENSCPOP00000001693"/>
<dbReference type="Pfam" id="PF11699">
    <property type="entry name" value="CENP-C_C"/>
    <property type="match status" value="1"/>
</dbReference>
<feature type="compositionally biased region" description="Basic and acidic residues" evidence="10">
    <location>
        <begin position="444"/>
        <end position="468"/>
    </location>
</feature>
<reference evidence="14" key="3">
    <citation type="submission" date="2025-09" db="UniProtKB">
        <authorList>
            <consortium name="Ensembl"/>
        </authorList>
    </citation>
    <scope>IDENTIFICATION</scope>
    <source>
        <strain evidence="14">2N</strain>
    </source>
</reference>
<dbReference type="FunFam" id="2.60.120.10:FF:000033">
    <property type="entry name" value="Centromere protein C 1"/>
    <property type="match status" value="1"/>
</dbReference>
<reference evidence="14" key="2">
    <citation type="submission" date="2025-08" db="UniProtKB">
        <authorList>
            <consortium name="Ensembl"/>
        </authorList>
    </citation>
    <scope>IDENTIFICATION</scope>
    <source>
        <strain evidence="14">2N</strain>
    </source>
</reference>
<comment type="similarity">
    <text evidence="2">Belongs to the CENP-C/MIF2 family.</text>
</comment>
<feature type="domain" description="CENP-C middle DNMT3B-binding" evidence="12">
    <location>
        <begin position="293"/>
        <end position="547"/>
    </location>
</feature>
<evidence type="ECO:0000313" key="14">
    <source>
        <dbReference type="Ensembl" id="ENSCPOP00000001693.3"/>
    </source>
</evidence>
<reference evidence="15" key="1">
    <citation type="journal article" date="2011" name="Nature">
        <title>A high-resolution map of human evolutionary constraint using 29 mammals.</title>
        <authorList>
            <person name="Lindblad-Toh K."/>
            <person name="Garber M."/>
            <person name="Zuk O."/>
            <person name="Lin M.F."/>
            <person name="Parker B.J."/>
            <person name="Washietl S."/>
            <person name="Kheradpour P."/>
            <person name="Ernst J."/>
            <person name="Jordan G."/>
            <person name="Mauceli E."/>
            <person name="Ward L.D."/>
            <person name="Lowe C.B."/>
            <person name="Holloway A.K."/>
            <person name="Clamp M."/>
            <person name="Gnerre S."/>
            <person name="Alfoldi J."/>
            <person name="Beal K."/>
            <person name="Chang J."/>
            <person name="Clawson H."/>
            <person name="Cuff J."/>
            <person name="Di Palma F."/>
            <person name="Fitzgerald S."/>
            <person name="Flicek P."/>
            <person name="Guttman M."/>
            <person name="Hubisz M.J."/>
            <person name="Jaffe D.B."/>
            <person name="Jungreis I."/>
            <person name="Kent W.J."/>
            <person name="Kostka D."/>
            <person name="Lara M."/>
            <person name="Martins A.L."/>
            <person name="Massingham T."/>
            <person name="Moltke I."/>
            <person name="Raney B.J."/>
            <person name="Rasmussen M.D."/>
            <person name="Robinson J."/>
            <person name="Stark A."/>
            <person name="Vilella A.J."/>
            <person name="Wen J."/>
            <person name="Xie X."/>
            <person name="Zody M.C."/>
            <person name="Baldwin J."/>
            <person name="Bloom T."/>
            <person name="Chin C.W."/>
            <person name="Heiman D."/>
            <person name="Nicol R."/>
            <person name="Nusbaum C."/>
            <person name="Young S."/>
            <person name="Wilkinson J."/>
            <person name="Worley K.C."/>
            <person name="Kovar C.L."/>
            <person name="Muzny D.M."/>
            <person name="Gibbs R.A."/>
            <person name="Cree A."/>
            <person name="Dihn H.H."/>
            <person name="Fowler G."/>
            <person name="Jhangiani S."/>
            <person name="Joshi V."/>
            <person name="Lee S."/>
            <person name="Lewis L.R."/>
            <person name="Nazareth L.V."/>
            <person name="Okwuonu G."/>
            <person name="Santibanez J."/>
            <person name="Warren W.C."/>
            <person name="Mardis E.R."/>
            <person name="Weinstock G.M."/>
            <person name="Wilson R.K."/>
            <person name="Delehaunty K."/>
            <person name="Dooling D."/>
            <person name="Fronik C."/>
            <person name="Fulton L."/>
            <person name="Fulton B."/>
            <person name="Graves T."/>
            <person name="Minx P."/>
            <person name="Sodergren E."/>
            <person name="Birney E."/>
            <person name="Margulies E.H."/>
            <person name="Herrero J."/>
            <person name="Green E.D."/>
            <person name="Haussler D."/>
            <person name="Siepel A."/>
            <person name="Goldman N."/>
            <person name="Pollard K.S."/>
            <person name="Pedersen J.S."/>
            <person name="Lander E.S."/>
            <person name="Kellis M."/>
        </authorList>
    </citation>
    <scope>NUCLEOTIDE SEQUENCE [LARGE SCALE GENOMIC DNA]</scope>
    <source>
        <strain evidence="15">2N</strain>
    </source>
</reference>
<feature type="region of interest" description="Disordered" evidence="10">
    <location>
        <begin position="165"/>
        <end position="189"/>
    </location>
</feature>
<dbReference type="Pfam" id="PF15622">
    <property type="entry name" value="CENP_C_N"/>
    <property type="match status" value="1"/>
</dbReference>
<dbReference type="FunCoup" id="H0UX86">
    <property type="interactions" value="2201"/>
</dbReference>
<dbReference type="eggNOG" id="ENOG502RYQH">
    <property type="taxonomic scope" value="Eukaryota"/>
</dbReference>
<dbReference type="GO" id="GO:0005721">
    <property type="term" value="C:pericentric heterochromatin"/>
    <property type="evidence" value="ECO:0007669"/>
    <property type="project" value="Ensembl"/>
</dbReference>
<dbReference type="Gene3D" id="2.60.120.10">
    <property type="entry name" value="Jelly Rolls"/>
    <property type="match status" value="1"/>
</dbReference>
<feature type="compositionally biased region" description="Basic and acidic residues" evidence="10">
    <location>
        <begin position="392"/>
        <end position="402"/>
    </location>
</feature>
<organism evidence="14 15">
    <name type="scientific">Cavia porcellus</name>
    <name type="common">Guinea pig</name>
    <dbReference type="NCBI Taxonomy" id="10141"/>
    <lineage>
        <taxon>Eukaryota</taxon>
        <taxon>Metazoa</taxon>
        <taxon>Chordata</taxon>
        <taxon>Craniata</taxon>
        <taxon>Vertebrata</taxon>
        <taxon>Euteleostomi</taxon>
        <taxon>Mammalia</taxon>
        <taxon>Eutheria</taxon>
        <taxon>Euarchontoglires</taxon>
        <taxon>Glires</taxon>
        <taxon>Rodentia</taxon>
        <taxon>Hystricomorpha</taxon>
        <taxon>Caviidae</taxon>
        <taxon>Cavia</taxon>
    </lineage>
</organism>
<dbReference type="GO" id="GO:0042802">
    <property type="term" value="F:identical protein binding"/>
    <property type="evidence" value="ECO:0007669"/>
    <property type="project" value="Ensembl"/>
</dbReference>
<keyword evidence="3" id="KW-0238">DNA-binding</keyword>
<evidence type="ECO:0000256" key="10">
    <source>
        <dbReference type="SAM" id="MobiDB-lite"/>
    </source>
</evidence>
<evidence type="ECO:0000256" key="8">
    <source>
        <dbReference type="ARBA" id="ARBA00082151"/>
    </source>
</evidence>
<dbReference type="GO" id="GO:0016604">
    <property type="term" value="C:nuclear body"/>
    <property type="evidence" value="ECO:0007669"/>
    <property type="project" value="Ensembl"/>
</dbReference>
<dbReference type="Pfam" id="PF15620">
    <property type="entry name" value="CENP-C_mid"/>
    <property type="match status" value="1"/>
</dbReference>
<evidence type="ECO:0000256" key="9">
    <source>
        <dbReference type="ARBA" id="ARBA00083562"/>
    </source>
</evidence>
<feature type="region of interest" description="Disordered" evidence="10">
    <location>
        <begin position="552"/>
        <end position="638"/>
    </location>
</feature>
<accession>H0UX86</accession>
<dbReference type="VEuPathDB" id="HostDB:ENSCPOG00000001871"/>
<dbReference type="OMA" id="DHHNEAD"/>
<evidence type="ECO:0000256" key="1">
    <source>
        <dbReference type="ARBA" id="ARBA00004123"/>
    </source>
</evidence>
<dbReference type="KEGG" id="cpoc:100720032"/>
<feature type="region of interest" description="Disordered" evidence="10">
    <location>
        <begin position="271"/>
        <end position="293"/>
    </location>
</feature>
<dbReference type="EMBL" id="AAKN02050180">
    <property type="status" value="NOT_ANNOTATED_CDS"/>
    <property type="molecule type" value="Genomic_DNA"/>
</dbReference>
<feature type="region of interest" description="Disordered" evidence="10">
    <location>
        <begin position="392"/>
        <end position="525"/>
    </location>
</feature>
<dbReference type="CTD" id="1060"/>
<dbReference type="SUPFAM" id="SSF51182">
    <property type="entry name" value="RmlC-like cupins"/>
    <property type="match status" value="1"/>
</dbReference>
<feature type="domain" description="Mif2/CENP-C cupin" evidence="11">
    <location>
        <begin position="855"/>
        <end position="939"/>
    </location>
</feature>